<dbReference type="AlphaFoldDB" id="K8EWZ5"/>
<keyword evidence="2" id="KW-1133">Transmembrane helix</keyword>
<dbReference type="Proteomes" id="UP000198341">
    <property type="component" value="Chromosome 6"/>
</dbReference>
<feature type="compositionally biased region" description="Basic and acidic residues" evidence="1">
    <location>
        <begin position="49"/>
        <end position="70"/>
    </location>
</feature>
<evidence type="ECO:0000256" key="2">
    <source>
        <dbReference type="SAM" id="Phobius"/>
    </source>
</evidence>
<dbReference type="GeneID" id="19015406"/>
<dbReference type="PANTHER" id="PTHR36042:SF1">
    <property type="entry name" value="OS05G0490900 PROTEIN"/>
    <property type="match status" value="1"/>
</dbReference>
<keyword evidence="2" id="KW-0472">Membrane</keyword>
<reference evidence="3 4" key="1">
    <citation type="submission" date="2011-10" db="EMBL/GenBank/DDBJ databases">
        <authorList>
            <person name="Genoscope - CEA"/>
        </authorList>
    </citation>
    <scope>NUCLEOTIDE SEQUENCE [LARGE SCALE GENOMIC DNA]</scope>
    <source>
        <strain evidence="3 4">RCC 1105</strain>
    </source>
</reference>
<organism evidence="3 4">
    <name type="scientific">Bathycoccus prasinos</name>
    <dbReference type="NCBI Taxonomy" id="41875"/>
    <lineage>
        <taxon>Eukaryota</taxon>
        <taxon>Viridiplantae</taxon>
        <taxon>Chlorophyta</taxon>
        <taxon>Mamiellophyceae</taxon>
        <taxon>Mamiellales</taxon>
        <taxon>Bathycoccaceae</taxon>
        <taxon>Bathycoccus</taxon>
    </lineage>
</organism>
<feature type="transmembrane region" description="Helical" evidence="2">
    <location>
        <begin position="78"/>
        <end position="101"/>
    </location>
</feature>
<dbReference type="RefSeq" id="XP_007512380.1">
    <property type="nucleotide sequence ID" value="XM_007512318.1"/>
</dbReference>
<keyword evidence="2" id="KW-0812">Transmembrane</keyword>
<dbReference type="KEGG" id="bpg:Bathy06g04250"/>
<dbReference type="eggNOG" id="ENOG502S047">
    <property type="taxonomic scope" value="Eukaryota"/>
</dbReference>
<dbReference type="STRING" id="41875.K8EWZ5"/>
<dbReference type="PANTHER" id="PTHR36042">
    <property type="entry name" value="OS05G0490900 PROTEIN"/>
    <property type="match status" value="1"/>
</dbReference>
<feature type="transmembrane region" description="Helical" evidence="2">
    <location>
        <begin position="121"/>
        <end position="138"/>
    </location>
</feature>
<gene>
    <name evidence="3" type="ORF">Bathy06g04250</name>
</gene>
<dbReference type="EMBL" id="FO082273">
    <property type="protein sequence ID" value="CCO16980.1"/>
    <property type="molecule type" value="Genomic_DNA"/>
</dbReference>
<proteinExistence type="predicted"/>
<feature type="compositionally biased region" description="Basic and acidic residues" evidence="1">
    <location>
        <begin position="7"/>
        <end position="17"/>
    </location>
</feature>
<evidence type="ECO:0000313" key="3">
    <source>
        <dbReference type="EMBL" id="CCO16980.1"/>
    </source>
</evidence>
<dbReference type="OrthoDB" id="2013891at2759"/>
<protein>
    <submittedName>
        <fullName evidence="3">Uncharacterized protein</fullName>
    </submittedName>
</protein>
<evidence type="ECO:0000256" key="1">
    <source>
        <dbReference type="SAM" id="MobiDB-lite"/>
    </source>
</evidence>
<name>K8EWZ5_9CHLO</name>
<accession>K8EWZ5</accession>
<evidence type="ECO:0000313" key="4">
    <source>
        <dbReference type="Proteomes" id="UP000198341"/>
    </source>
</evidence>
<feature type="region of interest" description="Disordered" evidence="1">
    <location>
        <begin position="1"/>
        <end position="70"/>
    </location>
</feature>
<sequence>MTFQRYPRRDQPHHHEQQQQQQRKVSVLKRTTRGHFLATMMATSNDGNESSKEEEKEDIPPWERREMEKKLSKESGEFPWPVFLLGSLITLLAATGSVFEWTFSKPIFGVVDASSGMYKPILGWFIVTGFPLSAILWTKGIEGANKASELTDKMDGYD</sequence>
<keyword evidence="4" id="KW-1185">Reference proteome</keyword>